<keyword evidence="5" id="KW-0479">Metal-binding</keyword>
<dbReference type="GO" id="GO:0000287">
    <property type="term" value="F:magnesium ion binding"/>
    <property type="evidence" value="ECO:0007669"/>
    <property type="project" value="InterPro"/>
</dbReference>
<dbReference type="InterPro" id="IPR029099">
    <property type="entry name" value="Pribosyltran_N"/>
</dbReference>
<dbReference type="OrthoDB" id="413572at2759"/>
<dbReference type="Proteomes" id="UP000769528">
    <property type="component" value="Unassembled WGS sequence"/>
</dbReference>
<protein>
    <recommendedName>
        <fullName evidence="3">ribose-phosphate diphosphokinase</fullName>
        <ecNumber evidence="3">2.7.6.1</ecNumber>
    </recommendedName>
</protein>
<proteinExistence type="inferred from homology"/>
<dbReference type="FunFam" id="3.40.50.2020:FF:000056">
    <property type="entry name" value="Ribose-phosphate pyrophosphokinase II"/>
    <property type="match status" value="1"/>
</dbReference>
<dbReference type="GO" id="GO:0005524">
    <property type="term" value="F:ATP binding"/>
    <property type="evidence" value="ECO:0007669"/>
    <property type="project" value="UniProtKB-KW"/>
</dbReference>
<dbReference type="EMBL" id="JAEUBF010000753">
    <property type="protein sequence ID" value="KAH3675572.1"/>
    <property type="molecule type" value="Genomic_DNA"/>
</dbReference>
<evidence type="ECO:0000259" key="12">
    <source>
        <dbReference type="Pfam" id="PF13793"/>
    </source>
</evidence>
<feature type="domain" description="Ribose-phosphate pyrophosphokinase N-terminal" evidence="12">
    <location>
        <begin position="5"/>
        <end position="99"/>
    </location>
</feature>
<sequence length="370" mass="40629">MVQDIVVFSGSSHPKLSEKIVQNLSLDLGKVKLGKFSNGETSISIGESVREKDVYVIQSGCGNVNDNFIELLIMLSACKTASAKKVTAVIPLFPYSRQPDLPYSKKGSPQSLSNDQSNNYLNNDSNSNNFFSGYKNWIAQSGTLIAELLTKSGADHIITMDLHDSQFQGFFNISVDNLYSKPILQHYIKTKIPNYENGIIVSPDAGGAKRATAIADNLQLPFALIHKERRTHNPKQVSNSTLDLTSTNSNKSFATTMLVGDVEGKDCIIVDDLLDTSSTIIKAAKLLKNQNCGKIYVLITHAIFSGNAIELIKDSHIDKIIVTNSVPQDDHVKQLGDKIEVLDVSKLFGEAIRRIHNGESVSILFDHGYE</sequence>
<evidence type="ECO:0000256" key="1">
    <source>
        <dbReference type="ARBA" id="ARBA00002196"/>
    </source>
</evidence>
<keyword evidence="9" id="KW-0067">ATP-binding</keyword>
<organism evidence="13 14">
    <name type="scientific">Wickerhamomyces mucosus</name>
    <dbReference type="NCBI Taxonomy" id="1378264"/>
    <lineage>
        <taxon>Eukaryota</taxon>
        <taxon>Fungi</taxon>
        <taxon>Dikarya</taxon>
        <taxon>Ascomycota</taxon>
        <taxon>Saccharomycotina</taxon>
        <taxon>Saccharomycetes</taxon>
        <taxon>Phaffomycetales</taxon>
        <taxon>Wickerhamomycetaceae</taxon>
        <taxon>Wickerhamomyces</taxon>
    </lineage>
</organism>
<dbReference type="NCBIfam" id="TIGR01251">
    <property type="entry name" value="ribP_PPkin"/>
    <property type="match status" value="1"/>
</dbReference>
<dbReference type="Pfam" id="PF14572">
    <property type="entry name" value="Pribosyl_synth"/>
    <property type="match status" value="1"/>
</dbReference>
<keyword evidence="7" id="KW-0547">Nucleotide-binding</keyword>
<evidence type="ECO:0000256" key="10">
    <source>
        <dbReference type="ARBA" id="ARBA00022842"/>
    </source>
</evidence>
<dbReference type="GO" id="GO:0002189">
    <property type="term" value="C:ribose phosphate diphosphokinase complex"/>
    <property type="evidence" value="ECO:0007669"/>
    <property type="project" value="TreeGrafter"/>
</dbReference>
<dbReference type="Pfam" id="PF13793">
    <property type="entry name" value="Pribosyltran_N"/>
    <property type="match status" value="1"/>
</dbReference>
<dbReference type="EC" id="2.7.6.1" evidence="3"/>
<keyword evidence="4" id="KW-0808">Transferase</keyword>
<evidence type="ECO:0000256" key="8">
    <source>
        <dbReference type="ARBA" id="ARBA00022777"/>
    </source>
</evidence>
<reference evidence="13" key="2">
    <citation type="submission" date="2021-01" db="EMBL/GenBank/DDBJ databases">
        <authorList>
            <person name="Schikora-Tamarit M.A."/>
        </authorList>
    </citation>
    <scope>NUCLEOTIDE SEQUENCE</scope>
    <source>
        <strain evidence="13">CBS6341</strain>
    </source>
</reference>
<evidence type="ECO:0000256" key="11">
    <source>
        <dbReference type="ARBA" id="ARBA00049535"/>
    </source>
</evidence>
<gene>
    <name evidence="13" type="ORF">WICMUC_002661</name>
</gene>
<dbReference type="InterPro" id="IPR000836">
    <property type="entry name" value="PRTase_dom"/>
</dbReference>
<evidence type="ECO:0000256" key="5">
    <source>
        <dbReference type="ARBA" id="ARBA00022723"/>
    </source>
</evidence>
<keyword evidence="8" id="KW-0418">Kinase</keyword>
<evidence type="ECO:0000256" key="9">
    <source>
        <dbReference type="ARBA" id="ARBA00022840"/>
    </source>
</evidence>
<dbReference type="CDD" id="cd06223">
    <property type="entry name" value="PRTases_typeI"/>
    <property type="match status" value="1"/>
</dbReference>
<accession>A0A9P8PNV6</accession>
<dbReference type="PANTHER" id="PTHR10210">
    <property type="entry name" value="RIBOSE-PHOSPHATE DIPHOSPHOKINASE FAMILY MEMBER"/>
    <property type="match status" value="1"/>
</dbReference>
<dbReference type="GO" id="GO:0006164">
    <property type="term" value="P:purine nucleotide biosynthetic process"/>
    <property type="evidence" value="ECO:0007669"/>
    <property type="project" value="TreeGrafter"/>
</dbReference>
<dbReference type="FunFam" id="3.40.50.2020:FF:000005">
    <property type="entry name" value="Ribose-phosphate pyrophosphokinase 1"/>
    <property type="match status" value="1"/>
</dbReference>
<dbReference type="AlphaFoldDB" id="A0A9P8PNV6"/>
<dbReference type="InterPro" id="IPR005946">
    <property type="entry name" value="Rib-P_diPkinase"/>
</dbReference>
<dbReference type="GO" id="GO:0016301">
    <property type="term" value="F:kinase activity"/>
    <property type="evidence" value="ECO:0007669"/>
    <property type="project" value="UniProtKB-KW"/>
</dbReference>
<evidence type="ECO:0000256" key="3">
    <source>
        <dbReference type="ARBA" id="ARBA00013247"/>
    </source>
</evidence>
<name>A0A9P8PNV6_9ASCO</name>
<dbReference type="Gene3D" id="3.40.50.2020">
    <property type="match status" value="2"/>
</dbReference>
<keyword evidence="14" id="KW-1185">Reference proteome</keyword>
<dbReference type="InterPro" id="IPR029057">
    <property type="entry name" value="PRTase-like"/>
</dbReference>
<dbReference type="SMART" id="SM01400">
    <property type="entry name" value="Pribosyltran_N"/>
    <property type="match status" value="1"/>
</dbReference>
<dbReference type="GO" id="GO:0006015">
    <property type="term" value="P:5-phosphoribose 1-diphosphate biosynthetic process"/>
    <property type="evidence" value="ECO:0007669"/>
    <property type="project" value="TreeGrafter"/>
</dbReference>
<reference evidence="13" key="1">
    <citation type="journal article" date="2021" name="Open Biol.">
        <title>Shared evolutionary footprints suggest mitochondrial oxidative damage underlies multiple complex I losses in fungi.</title>
        <authorList>
            <person name="Schikora-Tamarit M.A."/>
            <person name="Marcet-Houben M."/>
            <person name="Nosek J."/>
            <person name="Gabaldon T."/>
        </authorList>
    </citation>
    <scope>NUCLEOTIDE SEQUENCE</scope>
    <source>
        <strain evidence="13">CBS6341</strain>
    </source>
</reference>
<evidence type="ECO:0000313" key="13">
    <source>
        <dbReference type="EMBL" id="KAH3675572.1"/>
    </source>
</evidence>
<dbReference type="GO" id="GO:0004749">
    <property type="term" value="F:ribose phosphate diphosphokinase activity"/>
    <property type="evidence" value="ECO:0007669"/>
    <property type="project" value="UniProtKB-EC"/>
</dbReference>
<keyword evidence="10" id="KW-0460">Magnesium</keyword>
<comment type="catalytic activity">
    <reaction evidence="11">
        <text>D-ribose 5-phosphate + ATP = 5-phospho-alpha-D-ribose 1-diphosphate + AMP + H(+)</text>
        <dbReference type="Rhea" id="RHEA:15609"/>
        <dbReference type="ChEBI" id="CHEBI:15378"/>
        <dbReference type="ChEBI" id="CHEBI:30616"/>
        <dbReference type="ChEBI" id="CHEBI:58017"/>
        <dbReference type="ChEBI" id="CHEBI:78346"/>
        <dbReference type="ChEBI" id="CHEBI:456215"/>
        <dbReference type="EC" id="2.7.6.1"/>
    </reaction>
</comment>
<evidence type="ECO:0000256" key="7">
    <source>
        <dbReference type="ARBA" id="ARBA00022741"/>
    </source>
</evidence>
<evidence type="ECO:0000313" key="14">
    <source>
        <dbReference type="Proteomes" id="UP000769528"/>
    </source>
</evidence>
<dbReference type="SUPFAM" id="SSF53271">
    <property type="entry name" value="PRTase-like"/>
    <property type="match status" value="1"/>
</dbReference>
<keyword evidence="6" id="KW-0545">Nucleotide biosynthesis</keyword>
<evidence type="ECO:0000256" key="2">
    <source>
        <dbReference type="ARBA" id="ARBA00006478"/>
    </source>
</evidence>
<comment type="caution">
    <text evidence="13">The sequence shown here is derived from an EMBL/GenBank/DDBJ whole genome shotgun (WGS) entry which is preliminary data.</text>
</comment>
<evidence type="ECO:0000256" key="6">
    <source>
        <dbReference type="ARBA" id="ARBA00022727"/>
    </source>
</evidence>
<comment type="similarity">
    <text evidence="2">Belongs to the ribose-phosphate pyrophosphokinase family.</text>
</comment>
<dbReference type="GO" id="GO:0005737">
    <property type="term" value="C:cytoplasm"/>
    <property type="evidence" value="ECO:0007669"/>
    <property type="project" value="TreeGrafter"/>
</dbReference>
<evidence type="ECO:0000256" key="4">
    <source>
        <dbReference type="ARBA" id="ARBA00022679"/>
    </source>
</evidence>
<dbReference type="PANTHER" id="PTHR10210:SF36">
    <property type="entry name" value="RIBOSE-PHOSPHATE PYROPHOSPHOKINASE 5"/>
    <property type="match status" value="1"/>
</dbReference>
<comment type="function">
    <text evidence="1">5-phosphoribose 1-diphosphate synthase involved in nucleotide, histidine, and tryptophan biosynthesis. Active in heteromultimeric complexes with other 5-phosphoribose 1-diphosphate synthases (PRS2, PRS3, PRS4 and PRS5).</text>
</comment>